<protein>
    <recommendedName>
        <fullName evidence="4">CUE domain-containing protein</fullName>
    </recommendedName>
</protein>
<evidence type="ECO:0000313" key="3">
    <source>
        <dbReference type="Proteomes" id="UP000825935"/>
    </source>
</evidence>
<keyword evidence="3" id="KW-1185">Reference proteome</keyword>
<dbReference type="OrthoDB" id="620544at2759"/>
<evidence type="ECO:0008006" key="4">
    <source>
        <dbReference type="Google" id="ProtNLM"/>
    </source>
</evidence>
<organism evidence="2 3">
    <name type="scientific">Ceratopteris richardii</name>
    <name type="common">Triangle waterfern</name>
    <dbReference type="NCBI Taxonomy" id="49495"/>
    <lineage>
        <taxon>Eukaryota</taxon>
        <taxon>Viridiplantae</taxon>
        <taxon>Streptophyta</taxon>
        <taxon>Embryophyta</taxon>
        <taxon>Tracheophyta</taxon>
        <taxon>Polypodiopsida</taxon>
        <taxon>Polypodiidae</taxon>
        <taxon>Polypodiales</taxon>
        <taxon>Pteridineae</taxon>
        <taxon>Pteridaceae</taxon>
        <taxon>Parkerioideae</taxon>
        <taxon>Ceratopteris</taxon>
    </lineage>
</organism>
<reference evidence="2" key="1">
    <citation type="submission" date="2021-08" db="EMBL/GenBank/DDBJ databases">
        <title>WGS assembly of Ceratopteris richardii.</title>
        <authorList>
            <person name="Marchant D.B."/>
            <person name="Chen G."/>
            <person name="Jenkins J."/>
            <person name="Shu S."/>
            <person name="Leebens-Mack J."/>
            <person name="Grimwood J."/>
            <person name="Schmutz J."/>
            <person name="Soltis P."/>
            <person name="Soltis D."/>
            <person name="Chen Z.-H."/>
        </authorList>
    </citation>
    <scope>NUCLEOTIDE SEQUENCE</scope>
    <source>
        <strain evidence="2">Whitten #5841</strain>
        <tissue evidence="2">Leaf</tissue>
    </source>
</reference>
<feature type="coiled-coil region" evidence="1">
    <location>
        <begin position="235"/>
        <end position="294"/>
    </location>
</feature>
<feature type="coiled-coil region" evidence="1">
    <location>
        <begin position="122"/>
        <end position="191"/>
    </location>
</feature>
<name>A0A8T2UJX4_CERRI</name>
<dbReference type="PANTHER" id="PTHR48459">
    <property type="entry name" value="CUE DOMAIN-CONTAINING PROTEIN"/>
    <property type="match status" value="1"/>
</dbReference>
<dbReference type="AlphaFoldDB" id="A0A8T2UJX4"/>
<comment type="caution">
    <text evidence="2">The sequence shown here is derived from an EMBL/GenBank/DDBJ whole genome shotgun (WGS) entry which is preliminary data.</text>
</comment>
<accession>A0A8T2UJX4</accession>
<dbReference type="Proteomes" id="UP000825935">
    <property type="component" value="Chromosome 7"/>
</dbReference>
<proteinExistence type="predicted"/>
<gene>
    <name evidence="2" type="ORF">KP509_07G079500</name>
</gene>
<keyword evidence="1" id="KW-0175">Coiled coil</keyword>
<evidence type="ECO:0000313" key="2">
    <source>
        <dbReference type="EMBL" id="KAH7433654.1"/>
    </source>
</evidence>
<sequence>MECDTFTFDFLREAFPTIDIRVIKATVLEHGVDIESALTFLSSVSDELEDVKNVLPEDKLPARCNSRDTTHYGNAHLVENGETANAISRPPSDYHVDDELEATYADAATVRELSNSESHVSVEFLKEVLEDARRDKEIVSNLVKEISDLRAKADLERTAAERAKREAAVSGKEVLRKAEELREQISEKKQDNLMRMGEIHGEKAVLSTEARGLKLQFEQLKLQKSRVETVLVEIRERLEDCYQEAVKERLMAEEEGRMKLKLAQEILAEEEIAMAAVEEESKRLEIEADSCMQLKEFLSQQGSVIDSLKGEMYILADAAESFKCQVNDGMWSSLSTASLPAHVNPEAPYIFRKGIISSSMSSEDSGQASDSFESEKQLASRASILSSTHQSVERLSGQSDASSLACDKEFQQQKVEGNNGCHQSLTTAPSLCGSAEIVTNTMSDVHRLKDSHPLLVDSKDFAADGSRPWDLHWKHVSKEIPGNSSELSIDGYFVDAIASSDPQLVHDSRSLKGLSVEGSYKYLNGSWFSQADSASVYQATNSFDDTQNYDMPDSPAGNGGWIFTAKEVPSSTSSSLVEVGPGGFCSD</sequence>
<evidence type="ECO:0000256" key="1">
    <source>
        <dbReference type="SAM" id="Coils"/>
    </source>
</evidence>
<dbReference type="PANTHER" id="PTHR48459:SF1">
    <property type="entry name" value="CUE DOMAIN-CONTAINING PROTEIN"/>
    <property type="match status" value="1"/>
</dbReference>
<dbReference type="EMBL" id="CM035412">
    <property type="protein sequence ID" value="KAH7433654.1"/>
    <property type="molecule type" value="Genomic_DNA"/>
</dbReference>